<dbReference type="InParanoid" id="A0A369KAV9"/>
<dbReference type="OrthoDB" id="3068627at2759"/>
<evidence type="ECO:0000256" key="1">
    <source>
        <dbReference type="SAM" id="MobiDB-lite"/>
    </source>
</evidence>
<dbReference type="Proteomes" id="UP000076154">
    <property type="component" value="Unassembled WGS sequence"/>
</dbReference>
<dbReference type="AlphaFoldDB" id="A0A369KAV9"/>
<name>A0A369KAV9_HYPMA</name>
<sequence>MDHHTTGESETPIEFDVTSFPLASKQRRILEWVLKMIADPKYRGWFLPPVKSFYKVFYFRKTVDAQECAGDTYLYGLIYDVLHVQRRYHSTQFVKNLLACNVVLEALMFQAFKLDMPPKKASDLFELLVGIAFEERTREEMIAWAVDTFGPLVDAVYDILDDDSRSSCPHEGDSVCSSHRGSRKRTRPNSSHELDRRQTKRLKLTLSSRPRAYFFDSSLLVLVAPVRSYSEPKPSEKDRMGVSAAPYEDPGDRVYLHATSVDSMPYLVAGLHIIQCIRLQSESSHSPALFSQRLLRIIGSLRCLASSRSLLPTPSTQLAMSPVTSQLHSPSSWLRPTVARYLRRDRS</sequence>
<reference evidence="2" key="1">
    <citation type="submission" date="2018-04" db="EMBL/GenBank/DDBJ databases">
        <title>Whole genome sequencing of Hypsizygus marmoreus.</title>
        <authorList>
            <person name="Choi I.-G."/>
            <person name="Min B."/>
            <person name="Kim J.-G."/>
            <person name="Kim S."/>
            <person name="Oh Y.-L."/>
            <person name="Kong W.-S."/>
            <person name="Park H."/>
            <person name="Jeong J."/>
            <person name="Song E.-S."/>
        </authorList>
    </citation>
    <scope>NUCLEOTIDE SEQUENCE [LARGE SCALE GENOMIC DNA]</scope>
    <source>
        <strain evidence="2">51987-8</strain>
    </source>
</reference>
<organism evidence="2 3">
    <name type="scientific">Hypsizygus marmoreus</name>
    <name type="common">White beech mushroom</name>
    <name type="synonym">Agaricus marmoreus</name>
    <dbReference type="NCBI Taxonomy" id="39966"/>
    <lineage>
        <taxon>Eukaryota</taxon>
        <taxon>Fungi</taxon>
        <taxon>Dikarya</taxon>
        <taxon>Basidiomycota</taxon>
        <taxon>Agaricomycotina</taxon>
        <taxon>Agaricomycetes</taxon>
        <taxon>Agaricomycetidae</taxon>
        <taxon>Agaricales</taxon>
        <taxon>Tricholomatineae</taxon>
        <taxon>Lyophyllaceae</taxon>
        <taxon>Hypsizygus</taxon>
    </lineage>
</organism>
<proteinExistence type="predicted"/>
<accession>A0A369KAV9</accession>
<evidence type="ECO:0000313" key="3">
    <source>
        <dbReference type="Proteomes" id="UP000076154"/>
    </source>
</evidence>
<feature type="region of interest" description="Disordered" evidence="1">
    <location>
        <begin position="166"/>
        <end position="199"/>
    </location>
</feature>
<comment type="caution">
    <text evidence="2">The sequence shown here is derived from an EMBL/GenBank/DDBJ whole genome shotgun (WGS) entry which is preliminary data.</text>
</comment>
<keyword evidence="3" id="KW-1185">Reference proteome</keyword>
<gene>
    <name evidence="2" type="ORF">Hypma_001361</name>
</gene>
<evidence type="ECO:0000313" key="2">
    <source>
        <dbReference type="EMBL" id="RDB28066.1"/>
    </source>
</evidence>
<dbReference type="EMBL" id="LUEZ02000012">
    <property type="protein sequence ID" value="RDB28066.1"/>
    <property type="molecule type" value="Genomic_DNA"/>
</dbReference>
<protein>
    <submittedName>
        <fullName evidence="2">Uncharacterized protein</fullName>
    </submittedName>
</protein>